<dbReference type="EC" id="2.-.-.-" evidence="2"/>
<dbReference type="EMBL" id="CADCWG010000195">
    <property type="protein sequence ID" value="CAA9564554.1"/>
    <property type="molecule type" value="Genomic_DNA"/>
</dbReference>
<feature type="compositionally biased region" description="Basic residues" evidence="1">
    <location>
        <begin position="12"/>
        <end position="24"/>
    </location>
</feature>
<feature type="compositionally biased region" description="Low complexity" evidence="1">
    <location>
        <begin position="170"/>
        <end position="183"/>
    </location>
</feature>
<feature type="compositionally biased region" description="Basic residues" evidence="1">
    <location>
        <begin position="125"/>
        <end position="134"/>
    </location>
</feature>
<keyword evidence="2" id="KW-0418">Kinase</keyword>
<feature type="compositionally biased region" description="Basic residues" evidence="1">
    <location>
        <begin position="144"/>
        <end position="161"/>
    </location>
</feature>
<proteinExistence type="predicted"/>
<feature type="non-terminal residue" evidence="2">
    <location>
        <position position="1"/>
    </location>
</feature>
<evidence type="ECO:0000256" key="1">
    <source>
        <dbReference type="SAM" id="MobiDB-lite"/>
    </source>
</evidence>
<feature type="compositionally biased region" description="Basic residues" evidence="1">
    <location>
        <begin position="204"/>
        <end position="227"/>
    </location>
</feature>
<accession>A0A6J4V007</accession>
<dbReference type="AlphaFoldDB" id="A0A6J4V007"/>
<sequence>GLRDPGAGSIARRPRHGRHPRRRRADQGGGNGPPRGAHGRTGRAAGTPLRRRYPRGAAGAPGHGHQRQGRHDPPRPRRRQPARLPRRRLQGPDGDRARARFPLARPQGGARARDPRRLQPLPLRGRPRRPRPGSRARADLARPLRPHQRLRGAAGRQRHPGRQVLPPHLGGRAAGAPARPGAGRDQGLEALRRRLGGADALGRLHGRLRRRPRPLRHRSRPMARGARRPQVVPQPGRRRGAGRSAPPLPRRLAGRPRRPRQGGARRPPRLPGPRRDRSL</sequence>
<feature type="non-terminal residue" evidence="2">
    <location>
        <position position="279"/>
    </location>
</feature>
<dbReference type="GO" id="GO:0016301">
    <property type="term" value="F:kinase activity"/>
    <property type="evidence" value="ECO:0007669"/>
    <property type="project" value="UniProtKB-KW"/>
</dbReference>
<protein>
    <submittedName>
        <fullName evidence="2">Polyphosphate kinase 2</fullName>
        <ecNumber evidence="2">2.-.-.-</ecNumber>
    </submittedName>
</protein>
<name>A0A6J4V007_9BACT</name>
<reference evidence="2" key="1">
    <citation type="submission" date="2020-02" db="EMBL/GenBank/DDBJ databases">
        <authorList>
            <person name="Meier V. D."/>
        </authorList>
    </citation>
    <scope>NUCLEOTIDE SEQUENCE</scope>
    <source>
        <strain evidence="2">AVDCRST_MAG49</strain>
    </source>
</reference>
<gene>
    <name evidence="2" type="ORF">AVDCRST_MAG49-2784</name>
</gene>
<feature type="compositionally biased region" description="Basic residues" evidence="1">
    <location>
        <begin position="76"/>
        <end position="89"/>
    </location>
</feature>
<evidence type="ECO:0000313" key="2">
    <source>
        <dbReference type="EMBL" id="CAA9564554.1"/>
    </source>
</evidence>
<feature type="region of interest" description="Disordered" evidence="1">
    <location>
        <begin position="1"/>
        <end position="279"/>
    </location>
</feature>
<keyword evidence="2" id="KW-0808">Transferase</keyword>
<organism evidence="2">
    <name type="scientific">uncultured Thermomicrobiales bacterium</name>
    <dbReference type="NCBI Taxonomy" id="1645740"/>
    <lineage>
        <taxon>Bacteria</taxon>
        <taxon>Pseudomonadati</taxon>
        <taxon>Thermomicrobiota</taxon>
        <taxon>Thermomicrobia</taxon>
        <taxon>Thermomicrobiales</taxon>
        <taxon>environmental samples</taxon>
    </lineage>
</organism>